<dbReference type="InterPro" id="IPR001810">
    <property type="entry name" value="F-box_dom"/>
</dbReference>
<dbReference type="AlphaFoldDB" id="A0A2G9G537"/>
<name>A0A2G9G537_9LAMI</name>
<comment type="caution">
    <text evidence="4">The sequence shown here is derived from an EMBL/GenBank/DDBJ whole genome shotgun (WGS) entry which is preliminary data.</text>
</comment>
<dbReference type="Pfam" id="PF12937">
    <property type="entry name" value="F-box-like"/>
    <property type="match status" value="1"/>
</dbReference>
<proteinExistence type="predicted"/>
<dbReference type="CDD" id="cd09917">
    <property type="entry name" value="F-box_SF"/>
    <property type="match status" value="1"/>
</dbReference>
<feature type="region of interest" description="Disordered" evidence="1">
    <location>
        <begin position="154"/>
        <end position="175"/>
    </location>
</feature>
<evidence type="ECO:0000259" key="3">
    <source>
        <dbReference type="Pfam" id="PF12937"/>
    </source>
</evidence>
<accession>A0A2G9G537</accession>
<dbReference type="EMBL" id="NKXS01006976">
    <property type="protein sequence ID" value="PIN00433.1"/>
    <property type="molecule type" value="Genomic_DNA"/>
</dbReference>
<dbReference type="Pfam" id="PF03478">
    <property type="entry name" value="Beta-prop_KIB1-4"/>
    <property type="match status" value="1"/>
</dbReference>
<evidence type="ECO:0000313" key="4">
    <source>
        <dbReference type="EMBL" id="PIN00433.1"/>
    </source>
</evidence>
<sequence>MEDSIISLESLTLEANRSWADFPQELLSLILSRLYFRDRYNFKLVCKSWNLVCPVPPSLPPAINSPEFDSPCLIISQRSSRSWKLFHSLRNDFYYMDFPELVDPEILYSNYGWLLMSKYKLMIFFFNHFTKEKIELPPVPAPFSSSVCLTSPPTSSDCIEEEEDGNDDGPPISRRSFWTNLDRERPPVTRDGYMIEVDGDIWGIFVTRNNSCVSVQKLDFCKNIDGSFAENCSVDGIANKIYFNKFHDKSGVMYKEAYGLSEVDYSVWVKPTLLME</sequence>
<evidence type="ECO:0000313" key="5">
    <source>
        <dbReference type="Proteomes" id="UP000231279"/>
    </source>
</evidence>
<dbReference type="PANTHER" id="PTHR33127">
    <property type="entry name" value="TRANSMEMBRANE PROTEIN"/>
    <property type="match status" value="1"/>
</dbReference>
<organism evidence="4 5">
    <name type="scientific">Handroanthus impetiginosus</name>
    <dbReference type="NCBI Taxonomy" id="429701"/>
    <lineage>
        <taxon>Eukaryota</taxon>
        <taxon>Viridiplantae</taxon>
        <taxon>Streptophyta</taxon>
        <taxon>Embryophyta</taxon>
        <taxon>Tracheophyta</taxon>
        <taxon>Spermatophyta</taxon>
        <taxon>Magnoliopsida</taxon>
        <taxon>eudicotyledons</taxon>
        <taxon>Gunneridae</taxon>
        <taxon>Pentapetalae</taxon>
        <taxon>asterids</taxon>
        <taxon>lamiids</taxon>
        <taxon>Lamiales</taxon>
        <taxon>Bignoniaceae</taxon>
        <taxon>Crescentiina</taxon>
        <taxon>Tabebuia alliance</taxon>
        <taxon>Handroanthus</taxon>
    </lineage>
</organism>
<feature type="compositionally biased region" description="Acidic residues" evidence="1">
    <location>
        <begin position="158"/>
        <end position="167"/>
    </location>
</feature>
<gene>
    <name evidence="4" type="ORF">CDL12_27062</name>
</gene>
<reference evidence="5" key="1">
    <citation type="journal article" date="2018" name="Gigascience">
        <title>Genome assembly of the Pink Ipe (Handroanthus impetiginosus, Bignoniaceae), a highly valued, ecologically keystone Neotropical timber forest tree.</title>
        <authorList>
            <person name="Silva-Junior O.B."/>
            <person name="Grattapaglia D."/>
            <person name="Novaes E."/>
            <person name="Collevatti R.G."/>
        </authorList>
    </citation>
    <scope>NUCLEOTIDE SEQUENCE [LARGE SCALE GENOMIC DNA]</scope>
    <source>
        <strain evidence="5">cv. UFG-1</strain>
    </source>
</reference>
<protein>
    <submittedName>
        <fullName evidence="4">Uncharacterized protein</fullName>
    </submittedName>
</protein>
<dbReference type="InterPro" id="IPR036047">
    <property type="entry name" value="F-box-like_dom_sf"/>
</dbReference>
<dbReference type="PANTHER" id="PTHR33127:SF5">
    <property type="entry name" value="TRANSMEMBRANE PROTEIN"/>
    <property type="match status" value="1"/>
</dbReference>
<feature type="domain" description="KIB1-4 beta-propeller" evidence="2">
    <location>
        <begin position="90"/>
        <end position="159"/>
    </location>
</feature>
<dbReference type="OrthoDB" id="909419at2759"/>
<dbReference type="SUPFAM" id="SSF81383">
    <property type="entry name" value="F-box domain"/>
    <property type="match status" value="1"/>
</dbReference>
<dbReference type="STRING" id="429701.A0A2G9G537"/>
<dbReference type="Gene3D" id="1.20.1280.50">
    <property type="match status" value="1"/>
</dbReference>
<evidence type="ECO:0000259" key="2">
    <source>
        <dbReference type="Pfam" id="PF03478"/>
    </source>
</evidence>
<dbReference type="Proteomes" id="UP000231279">
    <property type="component" value="Unassembled WGS sequence"/>
</dbReference>
<feature type="domain" description="F-box" evidence="3">
    <location>
        <begin position="19"/>
        <end position="53"/>
    </location>
</feature>
<evidence type="ECO:0000256" key="1">
    <source>
        <dbReference type="SAM" id="MobiDB-lite"/>
    </source>
</evidence>
<dbReference type="InterPro" id="IPR005174">
    <property type="entry name" value="KIB1-4_b-propeller"/>
</dbReference>
<keyword evidence="5" id="KW-1185">Reference proteome</keyword>